<sequence>MNKKIYLFCSLGISTNLLAIKIQNVANKNKLPIEVKAFSYYEIDKIVEQKKPDCILLGPQVKFNLKEVQTKFGEKIPVDIINSIDYSSMNGENILENAIKMIKTHNLKY</sequence>
<gene>
    <name evidence="9" type="ORF">GCM10008917_28540</name>
</gene>
<evidence type="ECO:0000256" key="6">
    <source>
        <dbReference type="ARBA" id="ARBA00022777"/>
    </source>
</evidence>
<dbReference type="PROSITE" id="PS51100">
    <property type="entry name" value="PTS_EIIB_TYPE_3"/>
    <property type="match status" value="1"/>
</dbReference>
<proteinExistence type="predicted"/>
<keyword evidence="10" id="KW-1185">Reference proteome</keyword>
<protein>
    <submittedName>
        <fullName evidence="9">PTS sugar transporter subunit IIB</fullName>
    </submittedName>
</protein>
<dbReference type="InterPro" id="IPR051819">
    <property type="entry name" value="PTS_sugar-specific_EIIB"/>
</dbReference>
<evidence type="ECO:0000256" key="5">
    <source>
        <dbReference type="ARBA" id="ARBA00022683"/>
    </source>
</evidence>
<keyword evidence="3 9" id="KW-0762">Sugar transport</keyword>
<feature type="domain" description="PTS EIIB type-3" evidence="8">
    <location>
        <begin position="2"/>
        <end position="108"/>
    </location>
</feature>
<dbReference type="PANTHER" id="PTHR34581:SF2">
    <property type="entry name" value="PTS SYSTEM N,N'-DIACETYLCHITOBIOSE-SPECIFIC EIIB COMPONENT"/>
    <property type="match status" value="1"/>
</dbReference>
<evidence type="ECO:0000256" key="4">
    <source>
        <dbReference type="ARBA" id="ARBA00022679"/>
    </source>
</evidence>
<dbReference type="CDD" id="cd05564">
    <property type="entry name" value="PTS_IIB_chitobiose_lichenan"/>
    <property type="match status" value="1"/>
</dbReference>
<feature type="modified residue" description="Phosphocysteine; by EIIA" evidence="7">
    <location>
        <position position="9"/>
    </location>
</feature>
<keyword evidence="5" id="KW-0598">Phosphotransferase system</keyword>
<organism evidence="9 10">
    <name type="scientific">Paraclostridium tenue</name>
    <dbReference type="NCBI Taxonomy" id="1737"/>
    <lineage>
        <taxon>Bacteria</taxon>
        <taxon>Bacillati</taxon>
        <taxon>Bacillota</taxon>
        <taxon>Clostridia</taxon>
        <taxon>Peptostreptococcales</taxon>
        <taxon>Peptostreptococcaceae</taxon>
        <taxon>Paraclostridium</taxon>
    </lineage>
</organism>
<dbReference type="InterPro" id="IPR013012">
    <property type="entry name" value="PTS_EIIB_3"/>
</dbReference>
<dbReference type="InterPro" id="IPR036095">
    <property type="entry name" value="PTS_EIIB-like_sf"/>
</dbReference>
<dbReference type="SUPFAM" id="SSF52794">
    <property type="entry name" value="PTS system IIB component-like"/>
    <property type="match status" value="1"/>
</dbReference>
<keyword evidence="4" id="KW-0808">Transferase</keyword>
<keyword evidence="6" id="KW-0418">Kinase</keyword>
<evidence type="ECO:0000256" key="3">
    <source>
        <dbReference type="ARBA" id="ARBA00022597"/>
    </source>
</evidence>
<keyword evidence="1" id="KW-0813">Transport</keyword>
<comment type="caution">
    <text evidence="9">The sequence shown here is derived from an EMBL/GenBank/DDBJ whole genome shotgun (WGS) entry which is preliminary data.</text>
</comment>
<evidence type="ECO:0000259" key="8">
    <source>
        <dbReference type="PROSITE" id="PS51100"/>
    </source>
</evidence>
<dbReference type="PANTHER" id="PTHR34581">
    <property type="entry name" value="PTS SYSTEM N,N'-DIACETYLCHITOBIOSE-SPECIFIC EIIB COMPONENT"/>
    <property type="match status" value="1"/>
</dbReference>
<dbReference type="InterPro" id="IPR003501">
    <property type="entry name" value="PTS_EIIB_2/3"/>
</dbReference>
<evidence type="ECO:0000313" key="9">
    <source>
        <dbReference type="EMBL" id="GAA0866647.1"/>
    </source>
</evidence>
<reference evidence="10" key="1">
    <citation type="journal article" date="2019" name="Int. J. Syst. Evol. Microbiol.">
        <title>The Global Catalogue of Microorganisms (GCM) 10K type strain sequencing project: providing services to taxonomists for standard genome sequencing and annotation.</title>
        <authorList>
            <consortium name="The Broad Institute Genomics Platform"/>
            <consortium name="The Broad Institute Genome Sequencing Center for Infectious Disease"/>
            <person name="Wu L."/>
            <person name="Ma J."/>
        </authorList>
    </citation>
    <scope>NUCLEOTIDE SEQUENCE [LARGE SCALE GENOMIC DNA]</scope>
    <source>
        <strain evidence="10">JCM 6486</strain>
    </source>
</reference>
<evidence type="ECO:0000256" key="7">
    <source>
        <dbReference type="PROSITE-ProRule" id="PRU00423"/>
    </source>
</evidence>
<evidence type="ECO:0000313" key="10">
    <source>
        <dbReference type="Proteomes" id="UP001400965"/>
    </source>
</evidence>
<name>A0ABP3XQF8_9FIRM</name>
<dbReference type="Pfam" id="PF02302">
    <property type="entry name" value="PTS_IIB"/>
    <property type="match status" value="1"/>
</dbReference>
<dbReference type="RefSeq" id="WP_346047169.1">
    <property type="nucleotide sequence ID" value="NZ_BAAACP010000036.1"/>
</dbReference>
<dbReference type="Proteomes" id="UP001400965">
    <property type="component" value="Unassembled WGS sequence"/>
</dbReference>
<evidence type="ECO:0000256" key="1">
    <source>
        <dbReference type="ARBA" id="ARBA00022448"/>
    </source>
</evidence>
<evidence type="ECO:0000256" key="2">
    <source>
        <dbReference type="ARBA" id="ARBA00022553"/>
    </source>
</evidence>
<keyword evidence="2" id="KW-0597">Phosphoprotein</keyword>
<accession>A0ABP3XQF8</accession>
<dbReference type="EMBL" id="BAAACP010000036">
    <property type="protein sequence ID" value="GAA0866647.1"/>
    <property type="molecule type" value="Genomic_DNA"/>
</dbReference>
<dbReference type="Gene3D" id="3.40.50.2300">
    <property type="match status" value="1"/>
</dbReference>